<comment type="caution">
    <text evidence="1">The sequence shown here is derived from an EMBL/GenBank/DDBJ whole genome shotgun (WGS) entry which is preliminary data.</text>
</comment>
<gene>
    <name evidence="1" type="ORF">PMACD_LOCUS13866</name>
</gene>
<proteinExistence type="predicted"/>
<accession>A0A821WRA7</accession>
<protein>
    <submittedName>
        <fullName evidence="1">Uncharacterized protein</fullName>
    </submittedName>
</protein>
<dbReference type="EMBL" id="CAJOBZ010000062">
    <property type="protein sequence ID" value="CAF4931034.1"/>
    <property type="molecule type" value="Genomic_DNA"/>
</dbReference>
<dbReference type="AlphaFoldDB" id="A0A821WRA7"/>
<evidence type="ECO:0000313" key="2">
    <source>
        <dbReference type="Proteomes" id="UP000663880"/>
    </source>
</evidence>
<sequence>MSDTSKDDEDNLKENAKISLPTVLCTDSETEVTQTNIISESKLSLPSALGTPTSPLLVNSPLSLPNSPTPFTKIHQTRSNKSFQSPELTLKQVDMNKTDTASATGLSNGLLCTMPCCGCWWNGRQRHRPPDSAADPKTAERHTVVNSPQAIVFRHYWLYTWAKNYS</sequence>
<reference evidence="1" key="1">
    <citation type="submission" date="2021-02" db="EMBL/GenBank/DDBJ databases">
        <authorList>
            <person name="Steward A R."/>
        </authorList>
    </citation>
    <scope>NUCLEOTIDE SEQUENCE</scope>
</reference>
<name>A0A821WRA7_9NEOP</name>
<keyword evidence="2" id="KW-1185">Reference proteome</keyword>
<evidence type="ECO:0000313" key="1">
    <source>
        <dbReference type="EMBL" id="CAF4931034.1"/>
    </source>
</evidence>
<organism evidence="1 2">
    <name type="scientific">Pieris macdunnoughi</name>
    <dbReference type="NCBI Taxonomy" id="345717"/>
    <lineage>
        <taxon>Eukaryota</taxon>
        <taxon>Metazoa</taxon>
        <taxon>Ecdysozoa</taxon>
        <taxon>Arthropoda</taxon>
        <taxon>Hexapoda</taxon>
        <taxon>Insecta</taxon>
        <taxon>Pterygota</taxon>
        <taxon>Neoptera</taxon>
        <taxon>Endopterygota</taxon>
        <taxon>Lepidoptera</taxon>
        <taxon>Glossata</taxon>
        <taxon>Ditrysia</taxon>
        <taxon>Papilionoidea</taxon>
        <taxon>Pieridae</taxon>
        <taxon>Pierinae</taxon>
        <taxon>Pieris</taxon>
    </lineage>
</organism>
<dbReference type="Proteomes" id="UP000663880">
    <property type="component" value="Unassembled WGS sequence"/>
</dbReference>